<dbReference type="EMBL" id="HE575322">
    <property type="protein sequence ID" value="CCC92689.1"/>
    <property type="molecule type" value="Genomic_DNA"/>
</dbReference>
<gene>
    <name evidence="1" type="ORF">TCIL3000_9_830</name>
</gene>
<protein>
    <submittedName>
        <fullName evidence="1">Uncharacterized protein</fullName>
    </submittedName>
</protein>
<name>G0UTH5_TRYCI</name>
<accession>G0UTH5</accession>
<sequence length="101" mass="10904">MFERDGREELRGTGCLLTYQKSVKCNTVLGCVGVSPLLCRASPGVTEGRHTAVPLPLTTTKRQPHLLLAAHTRREGRSSMQGKNAGIRKARLQELCCASGA</sequence>
<evidence type="ECO:0000313" key="1">
    <source>
        <dbReference type="EMBL" id="CCC92689.1"/>
    </source>
</evidence>
<reference evidence="1" key="1">
    <citation type="journal article" date="2012" name="Proc. Natl. Acad. Sci. U.S.A.">
        <title>Antigenic diversity is generated by distinct evolutionary mechanisms in African trypanosome species.</title>
        <authorList>
            <person name="Jackson A.P."/>
            <person name="Berry A."/>
            <person name="Aslett M."/>
            <person name="Allison H.C."/>
            <person name="Burton P."/>
            <person name="Vavrova-Anderson J."/>
            <person name="Brown R."/>
            <person name="Browne H."/>
            <person name="Corton N."/>
            <person name="Hauser H."/>
            <person name="Gamble J."/>
            <person name="Gilderthorp R."/>
            <person name="Marcello L."/>
            <person name="McQuillan J."/>
            <person name="Otto T.D."/>
            <person name="Quail M.A."/>
            <person name="Sanders M.J."/>
            <person name="van Tonder A."/>
            <person name="Ginger M.L."/>
            <person name="Field M.C."/>
            <person name="Barry J.D."/>
            <person name="Hertz-Fowler C."/>
            <person name="Berriman M."/>
        </authorList>
    </citation>
    <scope>NUCLEOTIDE SEQUENCE</scope>
    <source>
        <strain evidence="1">IL3000</strain>
    </source>
</reference>
<dbReference type="AlphaFoldDB" id="G0UTH5"/>
<proteinExistence type="predicted"/>
<organism evidence="1">
    <name type="scientific">Trypanosoma congolense (strain IL3000)</name>
    <dbReference type="NCBI Taxonomy" id="1068625"/>
    <lineage>
        <taxon>Eukaryota</taxon>
        <taxon>Discoba</taxon>
        <taxon>Euglenozoa</taxon>
        <taxon>Kinetoplastea</taxon>
        <taxon>Metakinetoplastina</taxon>
        <taxon>Trypanosomatida</taxon>
        <taxon>Trypanosomatidae</taxon>
        <taxon>Trypanosoma</taxon>
        <taxon>Nannomonas</taxon>
    </lineage>
</organism>